<keyword evidence="2" id="KW-1185">Reference proteome</keyword>
<sequence length="193" mass="21965">MSIRIKLEHRGCRNGNACQSKHANIRSFNAEIVPTFEKQSIGHIHMNVLGKNEMDLEGMWEECRAYDEYHLGGKLEKIENFISNEAFRQDKANMILKAECILYIEEVVLLPKFRGYGWSLDAVKTAIAKLQVPAETVVMLQAGAVGEHHREGDAGEKLTKHWKRIGFTEWSTTDDSWLLLSVKKDLHVAGRDS</sequence>
<proteinExistence type="predicted"/>
<gene>
    <name evidence="1" type="ORF">LECACI_7A009934</name>
</gene>
<protein>
    <submittedName>
        <fullName evidence="1">Uncharacterized protein</fullName>
    </submittedName>
</protein>
<accession>A0AAI9EE83</accession>
<evidence type="ECO:0000313" key="1">
    <source>
        <dbReference type="EMBL" id="CAK4034776.1"/>
    </source>
</evidence>
<dbReference type="EMBL" id="CAVMBE010000136">
    <property type="protein sequence ID" value="CAK4034776.1"/>
    <property type="molecule type" value="Genomic_DNA"/>
</dbReference>
<evidence type="ECO:0000313" key="2">
    <source>
        <dbReference type="Proteomes" id="UP001296104"/>
    </source>
</evidence>
<name>A0AAI9EE83_9PEZI</name>
<organism evidence="1 2">
    <name type="scientific">Lecanosticta acicola</name>
    <dbReference type="NCBI Taxonomy" id="111012"/>
    <lineage>
        <taxon>Eukaryota</taxon>
        <taxon>Fungi</taxon>
        <taxon>Dikarya</taxon>
        <taxon>Ascomycota</taxon>
        <taxon>Pezizomycotina</taxon>
        <taxon>Dothideomycetes</taxon>
        <taxon>Dothideomycetidae</taxon>
        <taxon>Mycosphaerellales</taxon>
        <taxon>Mycosphaerellaceae</taxon>
        <taxon>Lecanosticta</taxon>
    </lineage>
</organism>
<dbReference type="AlphaFoldDB" id="A0AAI9EE83"/>
<reference evidence="1" key="1">
    <citation type="submission" date="2023-11" db="EMBL/GenBank/DDBJ databases">
        <authorList>
            <person name="Alioto T."/>
            <person name="Alioto T."/>
            <person name="Gomez Garrido J."/>
        </authorList>
    </citation>
    <scope>NUCLEOTIDE SEQUENCE</scope>
</reference>
<dbReference type="Proteomes" id="UP001296104">
    <property type="component" value="Unassembled WGS sequence"/>
</dbReference>
<comment type="caution">
    <text evidence="1">The sequence shown here is derived from an EMBL/GenBank/DDBJ whole genome shotgun (WGS) entry which is preliminary data.</text>
</comment>